<sequence>MSQQTSVSAFLISRIQELGVQHVFGIPGDYVLPFFDELIKEGSPVKHIGTCNELNAAYLADGYSRVKGFGVAAVTYGPGAFNAVNAVAGAYDAHVPLLLISGAPQTARYRQGNKLLLHHAVGSDLDATIRVFTPITAAAARIDAVEEAIPTVDWLLRVALDQKRPVYLEIPFDMQKAQIQVPDRLNYQPPCSDEQALHRVVEQVARVVNSAGKVGVLVGVFIDREGLQQVVEDMLSATKLPFATTFDQKAGYLEYLPNCLGFYQGGICAQADRMIELGYDAVNLQGEVVHGVYLRQLLPLLAQKITPRAEELVEDTFPFTYTKHRAGPEDRPLTVDFMYPELAHFVQEGDIVTGNTGGYINLSRMRMKKGNTTAGPTNWASLGSVFPISVGMAFAAPERRIVCLEGDGSFQMTGMELGTVLRHNLNFLLIILNNAGYTAERAIHPERDDSYNDIQVWNYHLLPEALGGRPGSNGIDVLTESQFTEALAAYEFGKGLHVVNARLDKMDIPSFFREMSDPLLKHALALPIFACVKLATMSQQTSVSAFLISRIQELGVQHVFGIPGDYVLPFFDELIKEGSPVKHIGTCNELNAAYLADGYSRVKGFGVAAVTYGPGAFNAVNAVAGAYDAHVPLLLISGAPQTARYRQGNKLLLHHAVGSDLDATIRVFTPITAAAARIDAVEEAIPTVDWLLRVALDQKRPVYLEIPFDMQKAQIQVPDRLNYQPPCSDEQALHRVVEQVARVVNSAGKVGVLVGVFIDREGLQQVAEDMLSATKLPFATTFDQKAGYLEYLPNCLGFYQGGICAQAVRDATEGADILLTLGMPRTEFNLGFLTHDFKDRMIELGYDAVNLQGEVVHGVYLRQLLPLLAQKITPRAEELVEDTFPFTYTKHRAGPEDRPLTVDFMYPELAHFVQEGDIVTGNTGGYINLSRMRMKKGNTTAGPTNWASLGSVFPISVGMAFAAPERRIVCLEGDGSFQMTGMELGTVLRHNLNFLLIILNNAGYTAERAIHPERDDSYNDIQVWNYHLLPEALGGRPGSNGIDVLTESQFTEALAAYEFGKGLHVVNARLDKMDIPSFFREMSDPLLKHALALPIFACVKLATMSQQTSVSAFLISRIQELGVQHVFGIPGDYVLPFFDELIKEGSPVKHIGTCNELNAAYLADGYSRVKGFGVAAVTYGPGAFNAVNAVAGAYDAHVPLLLISGAPQTARYRQGNKLLLHHAVGSDLDATIRVFTPITAAAARIDAVEEAIPTVDWLLRVALDQKRPVYLEIPFDMQKAQIQVPDRLNYQPPCSDEQALHRVVEQVARVVNSAGKVGVLVGVFIDREGLQQVAEDMLSATKLPFATTFDQKAGYLEYLPNCLGFYQGGICAQAVRDATEGADILLTLGMPRTEFNLGFLTHDFKEDRMIELGYDAVNLQGEVVHGVYLRQLLPLLAQKITPRAEELVEDTFPFTYTKHRAGPEDRPLTVDFMYPELAHFVQEGDIVTGNTGGYINLSRMRMKKGNTTAGPTNWASLGSVFPISVGMAFAAPERRIVCLEGDGSFQMTGMELGTVLRHNLNFLLIILNNAGYTAERAIHPERDDSYNDIQVWNYHLLPEALGGRSGSNGIDVLTESQFTEALAAYEFGKGLHVVNARLDKMDIPSFFREMSDPLRH</sequence>
<keyword evidence="7" id="KW-0456">Lyase</keyword>
<comment type="caution">
    <text evidence="11">The sequence shown here is derived from an EMBL/GenBank/DDBJ whole genome shotgun (WGS) entry which is preliminary data.</text>
</comment>
<dbReference type="Pfam" id="PF02776">
    <property type="entry name" value="TPP_enzyme_N"/>
    <property type="match status" value="3"/>
</dbReference>
<dbReference type="InterPro" id="IPR047213">
    <property type="entry name" value="TPP_PYR_PDC_IPDC-like"/>
</dbReference>
<evidence type="ECO:0000256" key="5">
    <source>
        <dbReference type="ARBA" id="ARBA00022842"/>
    </source>
</evidence>
<dbReference type="PROSITE" id="PS00187">
    <property type="entry name" value="TPP_ENZYMES"/>
    <property type="match status" value="3"/>
</dbReference>
<evidence type="ECO:0000259" key="8">
    <source>
        <dbReference type="Pfam" id="PF00205"/>
    </source>
</evidence>
<dbReference type="PANTHER" id="PTHR43452:SF30">
    <property type="entry name" value="PYRUVATE DECARBOXYLASE ISOZYME 1-RELATED"/>
    <property type="match status" value="1"/>
</dbReference>
<dbReference type="Pfam" id="PF00205">
    <property type="entry name" value="TPP_enzyme_M"/>
    <property type="match status" value="2"/>
</dbReference>
<keyword evidence="6" id="KW-0786">Thiamine pyrophosphate</keyword>
<feature type="domain" description="Thiamine pyrophosphate enzyme TPP-binding" evidence="9">
    <location>
        <begin position="932"/>
        <end position="1065"/>
    </location>
</feature>
<proteinExistence type="inferred from homology"/>
<evidence type="ECO:0000313" key="11">
    <source>
        <dbReference type="EMBL" id="CAE6923659.1"/>
    </source>
</evidence>
<comment type="similarity">
    <text evidence="2">Belongs to the TPP enzyme family.</text>
</comment>
<dbReference type="SUPFAM" id="SSF52518">
    <property type="entry name" value="Thiamin diphosphate-binding fold (THDP-binding)"/>
    <property type="match status" value="6"/>
</dbReference>
<evidence type="ECO:0000256" key="3">
    <source>
        <dbReference type="ARBA" id="ARBA00022723"/>
    </source>
</evidence>
<dbReference type="InterPro" id="IPR012000">
    <property type="entry name" value="Thiamin_PyroP_enz_cen_dom"/>
</dbReference>
<keyword evidence="4" id="KW-0210">Decarboxylase</keyword>
<keyword evidence="3" id="KW-0479">Metal-binding</keyword>
<dbReference type="InterPro" id="IPR000399">
    <property type="entry name" value="TPP-bd_CS"/>
</dbReference>
<dbReference type="GO" id="GO:0030976">
    <property type="term" value="F:thiamine pyrophosphate binding"/>
    <property type="evidence" value="ECO:0007669"/>
    <property type="project" value="InterPro"/>
</dbReference>
<name>A0A812GIA8_9DINO</name>
<dbReference type="GO" id="GO:0000287">
    <property type="term" value="F:magnesium ion binding"/>
    <property type="evidence" value="ECO:0007669"/>
    <property type="project" value="InterPro"/>
</dbReference>
<evidence type="ECO:0000256" key="4">
    <source>
        <dbReference type="ARBA" id="ARBA00022793"/>
    </source>
</evidence>
<evidence type="ECO:0000313" key="12">
    <source>
        <dbReference type="Proteomes" id="UP000604046"/>
    </source>
</evidence>
<evidence type="ECO:0000256" key="2">
    <source>
        <dbReference type="ARBA" id="ARBA00007812"/>
    </source>
</evidence>
<reference evidence="11" key="1">
    <citation type="submission" date="2021-02" db="EMBL/GenBank/DDBJ databases">
        <authorList>
            <person name="Dougan E. K."/>
            <person name="Rhodes N."/>
            <person name="Thang M."/>
            <person name="Chan C."/>
        </authorList>
    </citation>
    <scope>NUCLEOTIDE SEQUENCE</scope>
</reference>
<gene>
    <name evidence="11" type="primary">pdcA</name>
    <name evidence="11" type="ORF">SNAT2548_LOCUS553</name>
</gene>
<dbReference type="Gene3D" id="3.40.50.970">
    <property type="match status" value="6"/>
</dbReference>
<dbReference type="Pfam" id="PF02775">
    <property type="entry name" value="TPP_enzyme_C"/>
    <property type="match status" value="3"/>
</dbReference>
<dbReference type="Gene3D" id="3.40.50.1220">
    <property type="entry name" value="TPP-binding domain"/>
    <property type="match status" value="3"/>
</dbReference>
<dbReference type="OrthoDB" id="3970464at2759"/>
<feature type="domain" description="Thiamine pyrophosphate enzyme N-terminal TPP-binding" evidence="10">
    <location>
        <begin position="1110"/>
        <end position="1214"/>
    </location>
</feature>
<evidence type="ECO:0000256" key="6">
    <source>
        <dbReference type="ARBA" id="ARBA00023052"/>
    </source>
</evidence>
<dbReference type="InterPro" id="IPR029035">
    <property type="entry name" value="DHS-like_NAD/FAD-binding_dom"/>
</dbReference>
<dbReference type="InterPro" id="IPR029061">
    <property type="entry name" value="THDP-binding"/>
</dbReference>
<feature type="domain" description="Thiamine pyrophosphate enzyme N-terminal TPP-binding" evidence="10">
    <location>
        <begin position="7"/>
        <end position="111"/>
    </location>
</feature>
<dbReference type="InterPro" id="IPR047214">
    <property type="entry name" value="TPP_PDC_IPDC"/>
</dbReference>
<dbReference type="CDD" id="cd07038">
    <property type="entry name" value="TPP_PYR_PDC_IPDC_like"/>
    <property type="match status" value="3"/>
</dbReference>
<keyword evidence="5" id="KW-0460">Magnesium</keyword>
<feature type="domain" description="Thiamine pyrophosphate enzyme TPP-binding" evidence="9">
    <location>
        <begin position="1500"/>
        <end position="1634"/>
    </location>
</feature>
<dbReference type="InterPro" id="IPR011766">
    <property type="entry name" value="TPP_enzyme_TPP-bd"/>
</dbReference>
<feature type="domain" description="Thiamine pyrophosphate enzyme central" evidence="8">
    <location>
        <begin position="737"/>
        <end position="852"/>
    </location>
</feature>
<feature type="domain" description="Thiamine pyrophosphate enzyme N-terminal TPP-binding" evidence="10">
    <location>
        <begin position="543"/>
        <end position="647"/>
    </location>
</feature>
<evidence type="ECO:0000259" key="9">
    <source>
        <dbReference type="Pfam" id="PF02775"/>
    </source>
</evidence>
<evidence type="ECO:0000256" key="1">
    <source>
        <dbReference type="ARBA" id="ARBA00001964"/>
    </source>
</evidence>
<dbReference type="GO" id="GO:0005829">
    <property type="term" value="C:cytosol"/>
    <property type="evidence" value="ECO:0007669"/>
    <property type="project" value="TreeGrafter"/>
</dbReference>
<evidence type="ECO:0000256" key="7">
    <source>
        <dbReference type="ARBA" id="ARBA00023239"/>
    </source>
</evidence>
<dbReference type="Proteomes" id="UP000604046">
    <property type="component" value="Unassembled WGS sequence"/>
</dbReference>
<dbReference type="GO" id="GO:0004737">
    <property type="term" value="F:pyruvate decarboxylase activity"/>
    <property type="evidence" value="ECO:0007669"/>
    <property type="project" value="TreeGrafter"/>
</dbReference>
<dbReference type="InterPro" id="IPR012001">
    <property type="entry name" value="Thiamin_PyroP_enz_TPP-bd_dom"/>
</dbReference>
<organism evidence="11 12">
    <name type="scientific">Symbiodinium natans</name>
    <dbReference type="NCBI Taxonomy" id="878477"/>
    <lineage>
        <taxon>Eukaryota</taxon>
        <taxon>Sar</taxon>
        <taxon>Alveolata</taxon>
        <taxon>Dinophyceae</taxon>
        <taxon>Suessiales</taxon>
        <taxon>Symbiodiniaceae</taxon>
        <taxon>Symbiodinium</taxon>
    </lineage>
</organism>
<dbReference type="EMBL" id="CAJNDS010000027">
    <property type="protein sequence ID" value="CAE6923659.1"/>
    <property type="molecule type" value="Genomic_DNA"/>
</dbReference>
<dbReference type="CDD" id="cd02005">
    <property type="entry name" value="TPP_PDC_IPDC"/>
    <property type="match status" value="3"/>
</dbReference>
<protein>
    <submittedName>
        <fullName evidence="11">PdcA protein</fullName>
    </submittedName>
</protein>
<feature type="domain" description="Thiamine pyrophosphate enzyme TPP-binding" evidence="9">
    <location>
        <begin position="365"/>
        <end position="498"/>
    </location>
</feature>
<feature type="domain" description="Thiamine pyrophosphate enzyme central" evidence="8">
    <location>
        <begin position="1304"/>
        <end position="1421"/>
    </location>
</feature>
<dbReference type="SUPFAM" id="SSF52467">
    <property type="entry name" value="DHS-like NAD/FAD-binding domain"/>
    <property type="match status" value="3"/>
</dbReference>
<keyword evidence="12" id="KW-1185">Reference proteome</keyword>
<dbReference type="PANTHER" id="PTHR43452">
    <property type="entry name" value="PYRUVATE DECARBOXYLASE"/>
    <property type="match status" value="1"/>
</dbReference>
<evidence type="ECO:0000259" key="10">
    <source>
        <dbReference type="Pfam" id="PF02776"/>
    </source>
</evidence>
<accession>A0A812GIA8</accession>
<dbReference type="InterPro" id="IPR012110">
    <property type="entry name" value="PDC/IPDC-like"/>
</dbReference>
<comment type="cofactor">
    <cofactor evidence="1">
        <name>thiamine diphosphate</name>
        <dbReference type="ChEBI" id="CHEBI:58937"/>
    </cofactor>
</comment>
<dbReference type="GO" id="GO:0000949">
    <property type="term" value="P:aromatic amino acid family catabolic process to alcohol via Ehrlich pathway"/>
    <property type="evidence" value="ECO:0007669"/>
    <property type="project" value="TreeGrafter"/>
</dbReference>